<dbReference type="RefSeq" id="WP_218252405.1">
    <property type="nucleotide sequence ID" value="NZ_JABXWD010000149.1"/>
</dbReference>
<protein>
    <submittedName>
        <fullName evidence="1">Uncharacterized protein</fullName>
    </submittedName>
</protein>
<organism evidence="1 2">
    <name type="scientific">Candidatus Magnetobacterium casense</name>
    <dbReference type="NCBI Taxonomy" id="1455061"/>
    <lineage>
        <taxon>Bacteria</taxon>
        <taxon>Pseudomonadati</taxon>
        <taxon>Nitrospirota</taxon>
        <taxon>Thermodesulfovibrionia</taxon>
        <taxon>Thermodesulfovibrionales</taxon>
        <taxon>Candidatus Magnetobacteriaceae</taxon>
        <taxon>Candidatus Magnetobacterium</taxon>
    </lineage>
</organism>
<name>A0ABS6RYQ6_9BACT</name>
<dbReference type="EMBL" id="JABXWD010000149">
    <property type="protein sequence ID" value="MBV6341776.1"/>
    <property type="molecule type" value="Genomic_DNA"/>
</dbReference>
<keyword evidence="2" id="KW-1185">Reference proteome</keyword>
<gene>
    <name evidence="1" type="ORF">HWQ67_09280</name>
</gene>
<reference evidence="1 2" key="1">
    <citation type="journal article" date="2020" name="J Geophys Res Biogeosci">
        <title>Magnetotaxis as an Adaptation to Enable Bacterial Shuttling of Microbial Sulfur and Sulfur Cycling Across Aquatic Oxic#Anoxic Interfaces.</title>
        <authorList>
            <person name="Li J."/>
            <person name="Liu P."/>
            <person name="Wang J."/>
            <person name="Roberts A.P."/>
            <person name="Pan Y."/>
        </authorList>
    </citation>
    <scope>NUCLEOTIDE SEQUENCE [LARGE SCALE GENOMIC DNA]</scope>
    <source>
        <strain evidence="1 2">MYR-1_YQ</strain>
    </source>
</reference>
<feature type="non-terminal residue" evidence="1">
    <location>
        <position position="1"/>
    </location>
</feature>
<sequence length="135" mass="15509">AGLLTYTTDAGESAYYDTIKMTRDYLEKMGEEKPIALPTSRGTALYYYKQSLKYGDIEAARKYLDKYKNLGGKMSDVKASIKRADPLAMLPVRYKYKFMSQLDAEDKEKVERAKKWYRDTYIGKQKGNRTVGQGV</sequence>
<comment type="caution">
    <text evidence="1">The sequence shown here is derived from an EMBL/GenBank/DDBJ whole genome shotgun (WGS) entry which is preliminary data.</text>
</comment>
<proteinExistence type="predicted"/>
<accession>A0ABS6RYQ6</accession>
<dbReference type="Proteomes" id="UP001196980">
    <property type="component" value="Unassembled WGS sequence"/>
</dbReference>
<evidence type="ECO:0000313" key="2">
    <source>
        <dbReference type="Proteomes" id="UP001196980"/>
    </source>
</evidence>
<evidence type="ECO:0000313" key="1">
    <source>
        <dbReference type="EMBL" id="MBV6341776.1"/>
    </source>
</evidence>